<reference evidence="3" key="2">
    <citation type="submission" date="2019-09" db="UniProtKB">
        <authorList>
            <consortium name="WormBaseParasite"/>
        </authorList>
    </citation>
    <scope>IDENTIFICATION</scope>
</reference>
<evidence type="ECO:0000313" key="3">
    <source>
        <dbReference type="WBParaSite" id="HPBE_0001533601-mRNA-1"/>
    </source>
</evidence>
<evidence type="ECO:0000313" key="1">
    <source>
        <dbReference type="EMBL" id="VDP02452.1"/>
    </source>
</evidence>
<dbReference type="Proteomes" id="UP000050761">
    <property type="component" value="Unassembled WGS sequence"/>
</dbReference>
<gene>
    <name evidence="1" type="ORF">HPBE_LOCUS15335</name>
</gene>
<reference evidence="1 2" key="1">
    <citation type="submission" date="2018-11" db="EMBL/GenBank/DDBJ databases">
        <authorList>
            <consortium name="Pathogen Informatics"/>
        </authorList>
    </citation>
    <scope>NUCLEOTIDE SEQUENCE [LARGE SCALE GENOMIC DNA]</scope>
</reference>
<protein>
    <submittedName>
        <fullName evidence="1 3">Uncharacterized protein</fullName>
    </submittedName>
</protein>
<proteinExistence type="predicted"/>
<sequence>MMDASRNTFRVFLQAFTQAVSAGHCAERAMKGVGLRPVRNHGAMLKLCLVTVSSLYLGGFLAHKGASYFYKLLKEQEDIGEEWKRRQEKEKKEG</sequence>
<dbReference type="WBParaSite" id="HPBE_0001533601-mRNA-1">
    <property type="protein sequence ID" value="HPBE_0001533601-mRNA-1"/>
    <property type="gene ID" value="HPBE_0001533601"/>
</dbReference>
<dbReference type="OrthoDB" id="10039145at2759"/>
<accession>A0A183G244</accession>
<evidence type="ECO:0000313" key="2">
    <source>
        <dbReference type="Proteomes" id="UP000050761"/>
    </source>
</evidence>
<dbReference type="AlphaFoldDB" id="A0A183G244"/>
<accession>A0A3P7ZPS8</accession>
<keyword evidence="2" id="KW-1185">Reference proteome</keyword>
<dbReference type="EMBL" id="UZAH01028803">
    <property type="protein sequence ID" value="VDP02452.1"/>
    <property type="molecule type" value="Genomic_DNA"/>
</dbReference>
<organism evidence="2 3">
    <name type="scientific">Heligmosomoides polygyrus</name>
    <name type="common">Parasitic roundworm</name>
    <dbReference type="NCBI Taxonomy" id="6339"/>
    <lineage>
        <taxon>Eukaryota</taxon>
        <taxon>Metazoa</taxon>
        <taxon>Ecdysozoa</taxon>
        <taxon>Nematoda</taxon>
        <taxon>Chromadorea</taxon>
        <taxon>Rhabditida</taxon>
        <taxon>Rhabditina</taxon>
        <taxon>Rhabditomorpha</taxon>
        <taxon>Strongyloidea</taxon>
        <taxon>Heligmosomidae</taxon>
        <taxon>Heligmosomoides</taxon>
    </lineage>
</organism>
<name>A0A183G244_HELPZ</name>